<evidence type="ECO:0000313" key="4">
    <source>
        <dbReference type="Proteomes" id="UP000295611"/>
    </source>
</evidence>
<dbReference type="Proteomes" id="UP000295611">
    <property type="component" value="Unassembled WGS sequence"/>
</dbReference>
<dbReference type="PANTHER" id="PTHR43476:SF4">
    <property type="entry name" value="BLR0106 PROTEIN"/>
    <property type="match status" value="1"/>
</dbReference>
<dbReference type="Gene3D" id="3.50.50.60">
    <property type="entry name" value="FAD/NAD(P)-binding domain"/>
    <property type="match status" value="1"/>
</dbReference>
<sequence length="373" mass="40945">MNILVIGAGPAGLVFASQLKLARPDWRIRMIEKQDPESVTGWGVVLPGRPGQHPANPLSYLDDADTLNPQFLEEFQFVHGDQSSRMPIGVLMCGVGRRGLVHALRAKCQSLGIEIRYGAAPTNVTDGVGGEFDLVVVANGVGHKHDGMAEALRPRLEYGGNRYIWYGTTRLFDQMNLIFRAHETGTFVAHAYRYADRMSTFIVECSAATHACAGLERMSERESATFISDVFQSTLRGHALLGQPAQGWRQFMTLSHETAAEGRLALLGDALQSGHFSIGHGTTMAVVEAQLLVKALCTEADLPAALANFNAHVLPLVQLFKSHADCSRLWFETIDERMHLNHAELAQHFDARRKALPPLPEALGRELGYALAR</sequence>
<dbReference type="InterPro" id="IPR036188">
    <property type="entry name" value="FAD/NAD-bd_sf"/>
</dbReference>
<proteinExistence type="predicted"/>
<dbReference type="GO" id="GO:0004497">
    <property type="term" value="F:monooxygenase activity"/>
    <property type="evidence" value="ECO:0007669"/>
    <property type="project" value="UniProtKB-KW"/>
</dbReference>
<keyword evidence="3" id="KW-0503">Monooxygenase</keyword>
<gene>
    <name evidence="3" type="ORF">DFP86_10331</name>
</gene>
<keyword evidence="4" id="KW-1185">Reference proteome</keyword>
<organism evidence="3 4">
    <name type="scientific">Paludibacterium purpuratum</name>
    <dbReference type="NCBI Taxonomy" id="1144873"/>
    <lineage>
        <taxon>Bacteria</taxon>
        <taxon>Pseudomonadati</taxon>
        <taxon>Pseudomonadota</taxon>
        <taxon>Betaproteobacteria</taxon>
        <taxon>Neisseriales</taxon>
        <taxon>Chromobacteriaceae</taxon>
        <taxon>Paludibacterium</taxon>
    </lineage>
</organism>
<dbReference type="AlphaFoldDB" id="A0A4R7B992"/>
<evidence type="ECO:0000256" key="1">
    <source>
        <dbReference type="ARBA" id="ARBA00023002"/>
    </source>
</evidence>
<keyword evidence="1" id="KW-0560">Oxidoreductase</keyword>
<reference evidence="3 4" key="1">
    <citation type="submission" date="2019-03" db="EMBL/GenBank/DDBJ databases">
        <title>Genomic Encyclopedia of Type Strains, Phase III (KMG-III): the genomes of soil and plant-associated and newly described type strains.</title>
        <authorList>
            <person name="Whitman W."/>
        </authorList>
    </citation>
    <scope>NUCLEOTIDE SEQUENCE [LARGE SCALE GENOMIC DNA]</scope>
    <source>
        <strain evidence="3 4">CECT 8976</strain>
    </source>
</reference>
<accession>A0A4R7B992</accession>
<evidence type="ECO:0000256" key="2">
    <source>
        <dbReference type="ARBA" id="ARBA00023027"/>
    </source>
</evidence>
<dbReference type="InterPro" id="IPR050631">
    <property type="entry name" value="PheA/TfdB_FAD_monoxygenase"/>
</dbReference>
<dbReference type="Gene3D" id="3.30.9.20">
    <property type="match status" value="1"/>
</dbReference>
<protein>
    <submittedName>
        <fullName evidence="3">Anthraniloyl-CoA monooxygenase</fullName>
    </submittedName>
</protein>
<dbReference type="SUPFAM" id="SSF51905">
    <property type="entry name" value="FAD/NAD(P)-binding domain"/>
    <property type="match status" value="1"/>
</dbReference>
<name>A0A4R7B992_9NEIS</name>
<dbReference type="EMBL" id="SNZP01000003">
    <property type="protein sequence ID" value="TDR81378.1"/>
    <property type="molecule type" value="Genomic_DNA"/>
</dbReference>
<dbReference type="SMR" id="A0A4R7B992"/>
<dbReference type="RefSeq" id="WP_133678760.1">
    <property type="nucleotide sequence ID" value="NZ_SNZP01000003.1"/>
</dbReference>
<keyword evidence="2" id="KW-0520">NAD</keyword>
<dbReference type="OrthoDB" id="8985337at2"/>
<dbReference type="PANTHER" id="PTHR43476">
    <property type="entry name" value="3-(3-HYDROXY-PHENYL)PROPIONATE/3-HYDROXYCINNAMIC ACID HYDROXYLASE"/>
    <property type="match status" value="1"/>
</dbReference>
<evidence type="ECO:0000313" key="3">
    <source>
        <dbReference type="EMBL" id="TDR81378.1"/>
    </source>
</evidence>
<comment type="caution">
    <text evidence="3">The sequence shown here is derived from an EMBL/GenBank/DDBJ whole genome shotgun (WGS) entry which is preliminary data.</text>
</comment>